<name>A0A4Y2H146_ARAVE</name>
<keyword evidence="2" id="KW-1185">Reference proteome</keyword>
<comment type="caution">
    <text evidence="1">The sequence shown here is derived from an EMBL/GenBank/DDBJ whole genome shotgun (WGS) entry which is preliminary data.</text>
</comment>
<reference evidence="1 2" key="1">
    <citation type="journal article" date="2019" name="Sci. Rep.">
        <title>Orb-weaving spider Araneus ventricosus genome elucidates the spidroin gene catalogue.</title>
        <authorList>
            <person name="Kono N."/>
            <person name="Nakamura H."/>
            <person name="Ohtoshi R."/>
            <person name="Moran D.A.P."/>
            <person name="Shinohara A."/>
            <person name="Yoshida Y."/>
            <person name="Fujiwara M."/>
            <person name="Mori M."/>
            <person name="Tomita M."/>
            <person name="Arakawa K."/>
        </authorList>
    </citation>
    <scope>NUCLEOTIDE SEQUENCE [LARGE SCALE GENOMIC DNA]</scope>
</reference>
<proteinExistence type="predicted"/>
<dbReference type="AlphaFoldDB" id="A0A4Y2H146"/>
<evidence type="ECO:0000313" key="1">
    <source>
        <dbReference type="EMBL" id="GBM59790.1"/>
    </source>
</evidence>
<feature type="non-terminal residue" evidence="1">
    <location>
        <position position="35"/>
    </location>
</feature>
<dbReference type="Proteomes" id="UP000499080">
    <property type="component" value="Unassembled WGS sequence"/>
</dbReference>
<dbReference type="EMBL" id="BGPR01001699">
    <property type="protein sequence ID" value="GBM59790.1"/>
    <property type="molecule type" value="Genomic_DNA"/>
</dbReference>
<organism evidence="1 2">
    <name type="scientific">Araneus ventricosus</name>
    <name type="common">Orbweaver spider</name>
    <name type="synonym">Epeira ventricosa</name>
    <dbReference type="NCBI Taxonomy" id="182803"/>
    <lineage>
        <taxon>Eukaryota</taxon>
        <taxon>Metazoa</taxon>
        <taxon>Ecdysozoa</taxon>
        <taxon>Arthropoda</taxon>
        <taxon>Chelicerata</taxon>
        <taxon>Arachnida</taxon>
        <taxon>Araneae</taxon>
        <taxon>Araneomorphae</taxon>
        <taxon>Entelegynae</taxon>
        <taxon>Araneoidea</taxon>
        <taxon>Araneidae</taxon>
        <taxon>Araneus</taxon>
    </lineage>
</organism>
<gene>
    <name evidence="1" type="ORF">AVEN_14373_1</name>
</gene>
<protein>
    <submittedName>
        <fullName evidence="1">Uncharacterized protein</fullName>
    </submittedName>
</protein>
<accession>A0A4Y2H146</accession>
<evidence type="ECO:0000313" key="2">
    <source>
        <dbReference type="Proteomes" id="UP000499080"/>
    </source>
</evidence>
<sequence length="35" mass="3680">MEANEMDDDGASGDSTGHSSFSISVLLRSTKHAIL</sequence>